<dbReference type="InterPro" id="IPR027417">
    <property type="entry name" value="P-loop_NTPase"/>
</dbReference>
<dbReference type="SUPFAM" id="SSF52540">
    <property type="entry name" value="P-loop containing nucleoside triphosphate hydrolases"/>
    <property type="match status" value="1"/>
</dbReference>
<evidence type="ECO:0000259" key="9">
    <source>
        <dbReference type="Pfam" id="PF23247"/>
    </source>
</evidence>
<dbReference type="EnsemblPlants" id="QL03p032559:mrna">
    <property type="protein sequence ID" value="QL03p032559:mrna"/>
    <property type="gene ID" value="QL03p032559"/>
</dbReference>
<evidence type="ECO:0000256" key="4">
    <source>
        <dbReference type="ARBA" id="ARBA00022821"/>
    </source>
</evidence>
<evidence type="ECO:0000259" key="8">
    <source>
        <dbReference type="Pfam" id="PF00931"/>
    </source>
</evidence>
<evidence type="ECO:0000256" key="7">
    <source>
        <dbReference type="SAM" id="Phobius"/>
    </source>
</evidence>
<comment type="similarity">
    <text evidence="1">Belongs to the disease resistance NB-LRR family.</text>
</comment>
<feature type="domain" description="NB-ARC" evidence="8">
    <location>
        <begin position="163"/>
        <end position="325"/>
    </location>
</feature>
<accession>A0A7N2L6W3</accession>
<dbReference type="OMA" id="MEYIVAR"/>
<dbReference type="GO" id="GO:0043531">
    <property type="term" value="F:ADP binding"/>
    <property type="evidence" value="ECO:0007669"/>
    <property type="project" value="InterPro"/>
</dbReference>
<reference evidence="11 12" key="1">
    <citation type="journal article" date="2016" name="G3 (Bethesda)">
        <title>First Draft Assembly and Annotation of the Genome of a California Endemic Oak Quercus lobata Nee (Fagaceae).</title>
        <authorList>
            <person name="Sork V.L."/>
            <person name="Fitz-Gibbon S.T."/>
            <person name="Puiu D."/>
            <person name="Crepeau M."/>
            <person name="Gugger P.F."/>
            <person name="Sherman R."/>
            <person name="Stevens K."/>
            <person name="Langley C.H."/>
            <person name="Pellegrini M."/>
            <person name="Salzberg S.L."/>
        </authorList>
    </citation>
    <scope>NUCLEOTIDE SEQUENCE [LARGE SCALE GENOMIC DNA]</scope>
    <source>
        <strain evidence="11 12">cv. SW786</strain>
    </source>
</reference>
<dbReference type="AlphaFoldDB" id="A0A7N2L6W3"/>
<evidence type="ECO:0000313" key="12">
    <source>
        <dbReference type="Proteomes" id="UP000594261"/>
    </source>
</evidence>
<dbReference type="Gene3D" id="1.10.8.430">
    <property type="entry name" value="Helical domain of apoptotic protease-activating factors"/>
    <property type="match status" value="1"/>
</dbReference>
<keyword evidence="3" id="KW-0547">Nucleotide-binding</keyword>
<evidence type="ECO:0000256" key="2">
    <source>
        <dbReference type="ARBA" id="ARBA00022737"/>
    </source>
</evidence>
<dbReference type="InterPro" id="IPR057135">
    <property type="entry name" value="At4g27190-like_LRR"/>
</dbReference>
<evidence type="ECO:0000256" key="6">
    <source>
        <dbReference type="SAM" id="Coils"/>
    </source>
</evidence>
<dbReference type="PROSITE" id="PS51257">
    <property type="entry name" value="PROKAR_LIPOPROTEIN"/>
    <property type="match status" value="1"/>
</dbReference>
<dbReference type="InterPro" id="IPR042197">
    <property type="entry name" value="Apaf_helical"/>
</dbReference>
<dbReference type="Proteomes" id="UP000594261">
    <property type="component" value="Chromosome 3"/>
</dbReference>
<dbReference type="InParanoid" id="A0A7N2L6W3"/>
<dbReference type="PRINTS" id="PR00364">
    <property type="entry name" value="DISEASERSIST"/>
</dbReference>
<dbReference type="InterPro" id="IPR055414">
    <property type="entry name" value="LRR_R13L4/SHOC2-like"/>
</dbReference>
<keyword evidence="7" id="KW-1133">Transmembrane helix</keyword>
<evidence type="ECO:0000256" key="1">
    <source>
        <dbReference type="ARBA" id="ARBA00008894"/>
    </source>
</evidence>
<dbReference type="GO" id="GO:0006952">
    <property type="term" value="P:defense response"/>
    <property type="evidence" value="ECO:0007669"/>
    <property type="project" value="UniProtKB-KW"/>
</dbReference>
<dbReference type="Gramene" id="QL03p032559:mrna">
    <property type="protein sequence ID" value="QL03p032559:mrna"/>
    <property type="gene ID" value="QL03p032559"/>
</dbReference>
<dbReference type="PANTHER" id="PTHR33463:SF198">
    <property type="entry name" value="RPP4C3"/>
    <property type="match status" value="1"/>
</dbReference>
<evidence type="ECO:0000256" key="5">
    <source>
        <dbReference type="ARBA" id="ARBA00022840"/>
    </source>
</evidence>
<dbReference type="Gene3D" id="3.80.10.10">
    <property type="entry name" value="Ribonuclease Inhibitor"/>
    <property type="match status" value="3"/>
</dbReference>
<keyword evidence="7" id="KW-0472">Membrane</keyword>
<evidence type="ECO:0000313" key="11">
    <source>
        <dbReference type="EnsemblPlants" id="QL03p032559:mrna"/>
    </source>
</evidence>
<feature type="transmembrane region" description="Helical" evidence="7">
    <location>
        <begin position="12"/>
        <end position="34"/>
    </location>
</feature>
<dbReference type="Pfam" id="PF23598">
    <property type="entry name" value="LRR_14"/>
    <property type="match status" value="1"/>
</dbReference>
<name>A0A7N2L6W3_QUELO</name>
<dbReference type="Gene3D" id="3.40.50.300">
    <property type="entry name" value="P-loop containing nucleotide triphosphate hydrolases"/>
    <property type="match status" value="1"/>
</dbReference>
<feature type="coiled-coil region" evidence="6">
    <location>
        <begin position="33"/>
        <end position="74"/>
    </location>
</feature>
<keyword evidence="7" id="KW-0812">Transmembrane</keyword>
<dbReference type="SUPFAM" id="SSF52058">
    <property type="entry name" value="L domain-like"/>
    <property type="match status" value="2"/>
</dbReference>
<feature type="domain" description="Disease resistance R13L4/SHOC-2-like LRR" evidence="10">
    <location>
        <begin position="551"/>
        <end position="831"/>
    </location>
</feature>
<evidence type="ECO:0000259" key="10">
    <source>
        <dbReference type="Pfam" id="PF23598"/>
    </source>
</evidence>
<evidence type="ECO:0000256" key="3">
    <source>
        <dbReference type="ARBA" id="ARBA00022741"/>
    </source>
</evidence>
<dbReference type="EMBL" id="LRBV02000003">
    <property type="status" value="NOT_ANNOTATED_CDS"/>
    <property type="molecule type" value="Genomic_DNA"/>
</dbReference>
<reference evidence="11" key="2">
    <citation type="submission" date="2021-01" db="UniProtKB">
        <authorList>
            <consortium name="EnsemblPlants"/>
        </authorList>
    </citation>
    <scope>IDENTIFICATION</scope>
</reference>
<dbReference type="InterPro" id="IPR050905">
    <property type="entry name" value="Plant_NBS-LRR"/>
</dbReference>
<keyword evidence="4" id="KW-0611">Plant defense</keyword>
<dbReference type="Pfam" id="PF00931">
    <property type="entry name" value="NB-ARC"/>
    <property type="match status" value="1"/>
</dbReference>
<dbReference type="PANTHER" id="PTHR33463">
    <property type="entry name" value="NB-ARC DOMAIN-CONTAINING PROTEIN-RELATED"/>
    <property type="match status" value="1"/>
</dbReference>
<dbReference type="InterPro" id="IPR032675">
    <property type="entry name" value="LRR_dom_sf"/>
</dbReference>
<proteinExistence type="inferred from homology"/>
<keyword evidence="2" id="KW-0677">Repeat</keyword>
<dbReference type="InterPro" id="IPR002182">
    <property type="entry name" value="NB-ARC"/>
</dbReference>
<protein>
    <recommendedName>
        <fullName evidence="13">AAA+ ATPase domain-containing protein</fullName>
    </recommendedName>
</protein>
<dbReference type="GO" id="GO:0005524">
    <property type="term" value="F:ATP binding"/>
    <property type="evidence" value="ECO:0007669"/>
    <property type="project" value="UniProtKB-KW"/>
</dbReference>
<keyword evidence="5" id="KW-0067">ATP-binding</keyword>
<keyword evidence="6" id="KW-0175">Coiled coil</keyword>
<organism evidence="11 12">
    <name type="scientific">Quercus lobata</name>
    <name type="common">Valley oak</name>
    <dbReference type="NCBI Taxonomy" id="97700"/>
    <lineage>
        <taxon>Eukaryota</taxon>
        <taxon>Viridiplantae</taxon>
        <taxon>Streptophyta</taxon>
        <taxon>Embryophyta</taxon>
        <taxon>Tracheophyta</taxon>
        <taxon>Spermatophyta</taxon>
        <taxon>Magnoliopsida</taxon>
        <taxon>eudicotyledons</taxon>
        <taxon>Gunneridae</taxon>
        <taxon>Pentapetalae</taxon>
        <taxon>rosids</taxon>
        <taxon>fabids</taxon>
        <taxon>Fagales</taxon>
        <taxon>Fagaceae</taxon>
        <taxon>Quercus</taxon>
    </lineage>
</organism>
<keyword evidence="12" id="KW-1185">Reference proteome</keyword>
<sequence length="1168" mass="133669">MNFLDKIEETIFDWVLAALGCVLAALGCLLGYLFRYKTTVDNLKTQVEELRRARDRLQHDVDTAIRNLMKIEADVERRLTESDDIIAGAEKILEDDNKGWYLNMMFRYQVSKRADKAASEAKNLKDEISKINGVGYRESTQVVETVTSNRGYEAFESRKPTITGVLEALKDPDITRIGIHGMGGVGKTMLVKEVLKQAEKDKLFDKYLFLVVSNDPDLKRIQREIAEQLDLKLDVESELVRRDQLRKRLKQENRVLIILDDIWKYLDLEALGIFSCGDDNKGCKLLLTSGFYNVVCNDMDTQKQFEVKVFLNDEARNLFEKIVGDLAKTSEIKLTMLQIVEECAGLPIAITTVANALKNKKNPRIWKDFLNQLKMSSPREIEGMNEKVYKSIKMSYEFLQSNEAKSLLLLCSLHGEDYDIKVEDLLRYGVGLGLFDNVDTIEGARCRVHSLVERLKGSSLLLDGNYNGRVKMHDVIRDVVINIAAEERHMYTIRTVNELQTRSKRKDTVAISLPYINGDLDLPNQFECSKLELLLLFYQRVDFRIPDSFFGGLKDLKVLKLSRTWSGVLPSSLSSLENLQTLCLEGEVQNAIIIGELKNLKALSLSSYDTERLPKEIGQLTHLQLLDLRGCSKLKFIPPNVLSNLKRLEELYLPDDVEWEVEVQSTEKINAMFSELDHLSHLTKLHICIKNAKILPKAMVFERLESYRIAIGSAWLRNETSETPRILKLNIILESDYGYKVLLRKCESLFLGKMKGVKNILYELDSEGFPCLKHLKVEENDEIQYIIKSMGVRGVFPILESINLLYVNNLERISYTRLPTESFCNLRVVKVSNCRKLEFVFSSSMVGCFSHLLEMNIEDCKIMSAIVAIEREEEIEVNSDDSIMFANLHSLKLRKLFKLIGFLSIVNSHVLFNGKVVFPNLEELEIEGMDSMMMIWPNQLISDCFGKLETMTVSGCRNLTYIVPPNMLRTLQNLKVLNIYDCDFLEEVFEIQGTNNVEESCDIAAAELISLTLRNLKNVKHIWSMDPQGIITFAKLCTIEIKRCWSLKSVFPTSVAKAFLQLERLTIWDCATVEETVAKEEGIEATTLFVFPKLTTLRLHNLPDLKSLYPERHTSEWPSLKSLDIKKCNKLKIFGSNKSSMQETNGLGHYTSLIQQPLFFIEKVEVRP</sequence>
<evidence type="ECO:0008006" key="13">
    <source>
        <dbReference type="Google" id="ProtNLM"/>
    </source>
</evidence>
<feature type="domain" description="Disease resistance protein At4g27190-like leucine-rich repeats" evidence="9">
    <location>
        <begin position="921"/>
        <end position="1071"/>
    </location>
</feature>
<dbReference type="Pfam" id="PF23247">
    <property type="entry name" value="LRR_RPS2"/>
    <property type="match status" value="1"/>
</dbReference>